<evidence type="ECO:0000313" key="2">
    <source>
        <dbReference type="EMBL" id="MFC3639860.1"/>
    </source>
</evidence>
<evidence type="ECO:0000313" key="3">
    <source>
        <dbReference type="Proteomes" id="UP001595704"/>
    </source>
</evidence>
<dbReference type="PANTHER" id="PTHR34846">
    <property type="entry name" value="4-CARBOXYMUCONOLACTONE DECARBOXYLASE FAMILY PROTEIN (AFU_ORTHOLOGUE AFUA_6G11590)"/>
    <property type="match status" value="1"/>
</dbReference>
<gene>
    <name evidence="2" type="ORF">ACFONL_21185</name>
</gene>
<proteinExistence type="predicted"/>
<dbReference type="InterPro" id="IPR003779">
    <property type="entry name" value="CMD-like"/>
</dbReference>
<dbReference type="Gene3D" id="1.20.1290.10">
    <property type="entry name" value="AhpD-like"/>
    <property type="match status" value="1"/>
</dbReference>
<accession>A0ABV7UN37</accession>
<sequence length="180" mass="20269">MQRIEPAAEPFPALLQEYFEKTGAPQLVLFTTIGRSERAWKKFSRGSLLANSPLSLRERELIIDRTTARTGCEYEWGVHVWLFAEKAGLSRDEIAGTLTYPLAPEKWSQREAALLTAVDALHDRSTLSDAEFRGLKQHYSDEQIIEIIQISAFYHQVAFLANGLALPLEAKAANFADYTP</sequence>
<organism evidence="2 3">
    <name type="scientific">Camelimonas fluminis</name>
    <dbReference type="NCBI Taxonomy" id="1576911"/>
    <lineage>
        <taxon>Bacteria</taxon>
        <taxon>Pseudomonadati</taxon>
        <taxon>Pseudomonadota</taxon>
        <taxon>Alphaproteobacteria</taxon>
        <taxon>Hyphomicrobiales</taxon>
        <taxon>Chelatococcaceae</taxon>
        <taxon>Camelimonas</taxon>
    </lineage>
</organism>
<dbReference type="SUPFAM" id="SSF69118">
    <property type="entry name" value="AhpD-like"/>
    <property type="match status" value="1"/>
</dbReference>
<dbReference type="RefSeq" id="WP_132011006.1">
    <property type="nucleotide sequence ID" value="NZ_BNCG01000034.1"/>
</dbReference>
<keyword evidence="3" id="KW-1185">Reference proteome</keyword>
<protein>
    <submittedName>
        <fullName evidence="2">Carboxymuconolactone decarboxylase family protein</fullName>
    </submittedName>
</protein>
<evidence type="ECO:0000259" key="1">
    <source>
        <dbReference type="Pfam" id="PF02627"/>
    </source>
</evidence>
<dbReference type="Pfam" id="PF02627">
    <property type="entry name" value="CMD"/>
    <property type="match status" value="1"/>
</dbReference>
<dbReference type="InterPro" id="IPR029032">
    <property type="entry name" value="AhpD-like"/>
</dbReference>
<dbReference type="EMBL" id="JBHRYC010000105">
    <property type="protein sequence ID" value="MFC3639860.1"/>
    <property type="molecule type" value="Genomic_DNA"/>
</dbReference>
<reference evidence="3" key="1">
    <citation type="journal article" date="2019" name="Int. J. Syst. Evol. Microbiol.">
        <title>The Global Catalogue of Microorganisms (GCM) 10K type strain sequencing project: providing services to taxonomists for standard genome sequencing and annotation.</title>
        <authorList>
            <consortium name="The Broad Institute Genomics Platform"/>
            <consortium name="The Broad Institute Genome Sequencing Center for Infectious Disease"/>
            <person name="Wu L."/>
            <person name="Ma J."/>
        </authorList>
    </citation>
    <scope>NUCLEOTIDE SEQUENCE [LARGE SCALE GENOMIC DNA]</scope>
    <source>
        <strain evidence="3">KCTC 42282</strain>
    </source>
</reference>
<name>A0ABV7UN37_9HYPH</name>
<feature type="domain" description="Carboxymuconolactone decarboxylase-like" evidence="1">
    <location>
        <begin position="38"/>
        <end position="115"/>
    </location>
</feature>
<dbReference type="PANTHER" id="PTHR34846:SF5">
    <property type="entry name" value="CARBOXYMUCONOLACTONE DECARBOXYLASE-LIKE DOMAIN-CONTAINING PROTEIN"/>
    <property type="match status" value="1"/>
</dbReference>
<comment type="caution">
    <text evidence="2">The sequence shown here is derived from an EMBL/GenBank/DDBJ whole genome shotgun (WGS) entry which is preliminary data.</text>
</comment>
<dbReference type="Proteomes" id="UP001595704">
    <property type="component" value="Unassembled WGS sequence"/>
</dbReference>